<keyword evidence="3" id="KW-0418">Kinase</keyword>
<accession>A0A239BUB0</accession>
<proteinExistence type="predicted"/>
<dbReference type="GO" id="GO:0005737">
    <property type="term" value="C:cytoplasm"/>
    <property type="evidence" value="ECO:0007669"/>
    <property type="project" value="TreeGrafter"/>
</dbReference>
<reference evidence="3 4" key="1">
    <citation type="submission" date="2017-06" db="EMBL/GenBank/DDBJ databases">
        <authorList>
            <person name="Kim H.J."/>
            <person name="Triplett B.A."/>
        </authorList>
    </citation>
    <scope>NUCLEOTIDE SEQUENCE [LARGE SCALE GENOMIC DNA]</scope>
    <source>
        <strain evidence="3 4">DSM 13116</strain>
    </source>
</reference>
<dbReference type="Proteomes" id="UP000198324">
    <property type="component" value="Unassembled WGS sequence"/>
</dbReference>
<dbReference type="GO" id="GO:0004020">
    <property type="term" value="F:adenylylsulfate kinase activity"/>
    <property type="evidence" value="ECO:0007669"/>
    <property type="project" value="InterPro"/>
</dbReference>
<keyword evidence="4" id="KW-1185">Reference proteome</keyword>
<gene>
    <name evidence="3" type="ORF">SAMN04488503_2793</name>
</gene>
<protein>
    <submittedName>
        <fullName evidence="3">Adenylylsulfate kinase</fullName>
    </submittedName>
</protein>
<sequence>MVVWIIGLSGSGKSTLAQEVTRLTRASGRACVLLDGDAVRQVFGADLGHSLKDRHKNAKRFNGLCKLLDDQGVDVVCAILSLFEDTRQWNRDNLRAYREVFLDVPLNALAARDPKGLYREALAGRMADMPGVDIPFVRPARPDLTITNTGSLDALLARAPEIAAMILGHAPGFPDAGGGR</sequence>
<dbReference type="AlphaFoldDB" id="A0A239BUB0"/>
<keyword evidence="1" id="KW-0808">Transferase</keyword>
<dbReference type="GO" id="GO:0010134">
    <property type="term" value="P:sulfate assimilation via adenylyl sulfate reduction"/>
    <property type="evidence" value="ECO:0007669"/>
    <property type="project" value="TreeGrafter"/>
</dbReference>
<organism evidence="3 4">
    <name type="scientific">Humidesulfovibrio mexicanus</name>
    <dbReference type="NCBI Taxonomy" id="147047"/>
    <lineage>
        <taxon>Bacteria</taxon>
        <taxon>Pseudomonadati</taxon>
        <taxon>Thermodesulfobacteriota</taxon>
        <taxon>Desulfovibrionia</taxon>
        <taxon>Desulfovibrionales</taxon>
        <taxon>Desulfovibrionaceae</taxon>
        <taxon>Humidesulfovibrio</taxon>
    </lineage>
</organism>
<dbReference type="GO" id="GO:0019379">
    <property type="term" value="P:sulfate assimilation, phosphoadenylyl sulfate reduction by phosphoadenylyl-sulfate reductase (thioredoxin)"/>
    <property type="evidence" value="ECO:0007669"/>
    <property type="project" value="TreeGrafter"/>
</dbReference>
<dbReference type="InterPro" id="IPR050512">
    <property type="entry name" value="Sulf_AdTrans/APS_kinase"/>
</dbReference>
<dbReference type="PANTHER" id="PTHR42700:SF1">
    <property type="entry name" value="SULFATE ADENYLYLTRANSFERASE"/>
    <property type="match status" value="1"/>
</dbReference>
<dbReference type="GO" id="GO:0005524">
    <property type="term" value="F:ATP binding"/>
    <property type="evidence" value="ECO:0007669"/>
    <property type="project" value="InterPro"/>
</dbReference>
<dbReference type="CDD" id="cd02027">
    <property type="entry name" value="APSK"/>
    <property type="match status" value="1"/>
</dbReference>
<dbReference type="GO" id="GO:0004781">
    <property type="term" value="F:sulfate adenylyltransferase (ATP) activity"/>
    <property type="evidence" value="ECO:0007669"/>
    <property type="project" value="TreeGrafter"/>
</dbReference>
<evidence type="ECO:0000313" key="4">
    <source>
        <dbReference type="Proteomes" id="UP000198324"/>
    </source>
</evidence>
<dbReference type="InterPro" id="IPR027417">
    <property type="entry name" value="P-loop_NTPase"/>
</dbReference>
<dbReference type="RefSeq" id="WP_089274993.1">
    <property type="nucleotide sequence ID" value="NZ_FZOC01000006.1"/>
</dbReference>
<dbReference type="EMBL" id="FZOC01000006">
    <property type="protein sequence ID" value="SNS11249.1"/>
    <property type="molecule type" value="Genomic_DNA"/>
</dbReference>
<name>A0A239BUB0_9BACT</name>
<dbReference type="SUPFAM" id="SSF52540">
    <property type="entry name" value="P-loop containing nucleoside triphosphate hydrolases"/>
    <property type="match status" value="1"/>
</dbReference>
<dbReference type="NCBIfam" id="NF004041">
    <property type="entry name" value="PRK05541.1"/>
    <property type="match status" value="1"/>
</dbReference>
<feature type="domain" description="APS kinase" evidence="2">
    <location>
        <begin position="1"/>
        <end position="146"/>
    </location>
</feature>
<dbReference type="Pfam" id="PF01583">
    <property type="entry name" value="APS_kinase"/>
    <property type="match status" value="1"/>
</dbReference>
<dbReference type="OrthoDB" id="9804504at2"/>
<evidence type="ECO:0000313" key="3">
    <source>
        <dbReference type="EMBL" id="SNS11249.1"/>
    </source>
</evidence>
<dbReference type="Gene3D" id="3.40.50.300">
    <property type="entry name" value="P-loop containing nucleotide triphosphate hydrolases"/>
    <property type="match status" value="1"/>
</dbReference>
<evidence type="ECO:0000256" key="1">
    <source>
        <dbReference type="ARBA" id="ARBA00022679"/>
    </source>
</evidence>
<evidence type="ECO:0000259" key="2">
    <source>
        <dbReference type="Pfam" id="PF01583"/>
    </source>
</evidence>
<dbReference type="InterPro" id="IPR059117">
    <property type="entry name" value="APS_kinase_dom"/>
</dbReference>
<dbReference type="PANTHER" id="PTHR42700">
    <property type="entry name" value="SULFATE ADENYLYLTRANSFERASE"/>
    <property type="match status" value="1"/>
</dbReference>